<sequence length="59" mass="6530">MTSSSVCSSSFSLGLLKRRNLHAYRLPEFLSITLRTIPADPLPCPVHPPRGNSPLREPD</sequence>
<evidence type="ECO:0000313" key="1">
    <source>
        <dbReference type="EMBL" id="KAK2186866.1"/>
    </source>
</evidence>
<dbReference type="Proteomes" id="UP001209878">
    <property type="component" value="Unassembled WGS sequence"/>
</dbReference>
<evidence type="ECO:0000313" key="2">
    <source>
        <dbReference type="Proteomes" id="UP001209878"/>
    </source>
</evidence>
<organism evidence="1 2">
    <name type="scientific">Ridgeia piscesae</name>
    <name type="common">Tubeworm</name>
    <dbReference type="NCBI Taxonomy" id="27915"/>
    <lineage>
        <taxon>Eukaryota</taxon>
        <taxon>Metazoa</taxon>
        <taxon>Spiralia</taxon>
        <taxon>Lophotrochozoa</taxon>
        <taxon>Annelida</taxon>
        <taxon>Polychaeta</taxon>
        <taxon>Sedentaria</taxon>
        <taxon>Canalipalpata</taxon>
        <taxon>Sabellida</taxon>
        <taxon>Siboglinidae</taxon>
        <taxon>Ridgeia</taxon>
    </lineage>
</organism>
<gene>
    <name evidence="1" type="ORF">NP493_186g03140</name>
</gene>
<proteinExistence type="predicted"/>
<dbReference type="EMBL" id="JAODUO010000186">
    <property type="protein sequence ID" value="KAK2186866.1"/>
    <property type="molecule type" value="Genomic_DNA"/>
</dbReference>
<comment type="caution">
    <text evidence="1">The sequence shown here is derived from an EMBL/GenBank/DDBJ whole genome shotgun (WGS) entry which is preliminary data.</text>
</comment>
<keyword evidence="2" id="KW-1185">Reference proteome</keyword>
<name>A0AAD9P2K0_RIDPI</name>
<accession>A0AAD9P2K0</accession>
<reference evidence="1" key="1">
    <citation type="journal article" date="2023" name="Mol. Biol. Evol.">
        <title>Third-Generation Sequencing Reveals the Adaptive Role of the Epigenome in Three Deep-Sea Polychaetes.</title>
        <authorList>
            <person name="Perez M."/>
            <person name="Aroh O."/>
            <person name="Sun Y."/>
            <person name="Lan Y."/>
            <person name="Juniper S.K."/>
            <person name="Young C.R."/>
            <person name="Angers B."/>
            <person name="Qian P.Y."/>
        </authorList>
    </citation>
    <scope>NUCLEOTIDE SEQUENCE</scope>
    <source>
        <strain evidence="1">R07B-5</strain>
    </source>
</reference>
<dbReference type="AlphaFoldDB" id="A0AAD9P2K0"/>
<protein>
    <submittedName>
        <fullName evidence="1">Uncharacterized protein</fullName>
    </submittedName>
</protein>